<proteinExistence type="predicted"/>
<organism evidence="1 2">
    <name type="scientific">Peribacillus deserti</name>
    <dbReference type="NCBI Taxonomy" id="673318"/>
    <lineage>
        <taxon>Bacteria</taxon>
        <taxon>Bacillati</taxon>
        <taxon>Bacillota</taxon>
        <taxon>Bacilli</taxon>
        <taxon>Bacillales</taxon>
        <taxon>Bacillaceae</taxon>
        <taxon>Peribacillus</taxon>
    </lineage>
</organism>
<gene>
    <name evidence="1" type="ORF">JOC77_001127</name>
</gene>
<reference evidence="1 2" key="1">
    <citation type="submission" date="2021-01" db="EMBL/GenBank/DDBJ databases">
        <title>Genomic Encyclopedia of Type Strains, Phase IV (KMG-IV): sequencing the most valuable type-strain genomes for metagenomic binning, comparative biology and taxonomic classification.</title>
        <authorList>
            <person name="Goeker M."/>
        </authorList>
    </citation>
    <scope>NUCLEOTIDE SEQUENCE [LARGE SCALE GENOMIC DNA]</scope>
    <source>
        <strain evidence="1 2">DSM 105482</strain>
    </source>
</reference>
<keyword evidence="2" id="KW-1185">Reference proteome</keyword>
<comment type="caution">
    <text evidence="1">The sequence shown here is derived from an EMBL/GenBank/DDBJ whole genome shotgun (WGS) entry which is preliminary data.</text>
</comment>
<evidence type="ECO:0000313" key="1">
    <source>
        <dbReference type="EMBL" id="MBM7691720.1"/>
    </source>
</evidence>
<protein>
    <recommendedName>
        <fullName evidence="3">YgiT-type zinc finger domain-containing protein</fullName>
    </recommendedName>
</protein>
<evidence type="ECO:0000313" key="2">
    <source>
        <dbReference type="Proteomes" id="UP000823486"/>
    </source>
</evidence>
<name>A0ABS2QFH0_9BACI</name>
<dbReference type="EMBL" id="JAFBFI010000003">
    <property type="protein sequence ID" value="MBM7691720.1"/>
    <property type="molecule type" value="Genomic_DNA"/>
</dbReference>
<dbReference type="Proteomes" id="UP000823486">
    <property type="component" value="Unassembled WGS sequence"/>
</dbReference>
<accession>A0ABS2QFH0</accession>
<sequence length="71" mass="8267">MKNCIHCIEGLSIPMVNLEAIYYKGKSLYIHNVPYHLCMHCNHRDYVSMKNINQQAVLAYETFGITSINYI</sequence>
<evidence type="ECO:0008006" key="3">
    <source>
        <dbReference type="Google" id="ProtNLM"/>
    </source>
</evidence>